<feature type="compositionally biased region" description="Basic and acidic residues" evidence="1">
    <location>
        <begin position="264"/>
        <end position="273"/>
    </location>
</feature>
<dbReference type="PROSITE" id="PS01159">
    <property type="entry name" value="WW_DOMAIN_1"/>
    <property type="match status" value="1"/>
</dbReference>
<dbReference type="EMBL" id="NHZQ01000419">
    <property type="protein sequence ID" value="PSK36570.1"/>
    <property type="molecule type" value="Genomic_DNA"/>
</dbReference>
<feature type="region of interest" description="Disordered" evidence="1">
    <location>
        <begin position="117"/>
        <end position="173"/>
    </location>
</feature>
<dbReference type="PROSITE" id="PS50020">
    <property type="entry name" value="WW_DOMAIN_2"/>
    <property type="match status" value="1"/>
</dbReference>
<accession>A0A2P7YKU9</accession>
<comment type="caution">
    <text evidence="3">The sequence shown here is derived from an EMBL/GenBank/DDBJ whole genome shotgun (WGS) entry which is preliminary data.</text>
</comment>
<feature type="compositionally biased region" description="Polar residues" evidence="1">
    <location>
        <begin position="246"/>
        <end position="256"/>
    </location>
</feature>
<sequence>MASEGSRKRTAEEASLSSEPDTIAPAEKSVTNAVHSGSQTPAESAQDGPVSRGRSLSEEGEARDDHPPLPDEEPPPLPDEEPPTGDQFDDGWEAKWDYNTNAWYYFNRFTGLSQWENPRVPEATGAPGSETFGAAPGTSGAPGTEGVSQPKTTGPPPNYMGYNPKIHGDFDPNADYAKYHQVTTEEAEANVEAPSADDLTQMYQQSATFNRFTGSFQSNDKGPDTHNDENKSRRQMEAFFDVDKAANSNNGQSLKAQRQRQKLTKKEIQEFNSKKKAKKINKEREWLKS</sequence>
<dbReference type="InterPro" id="IPR001202">
    <property type="entry name" value="WW_dom"/>
</dbReference>
<keyword evidence="4" id="KW-1185">Reference proteome</keyword>
<dbReference type="CDD" id="cd00201">
    <property type="entry name" value="WW"/>
    <property type="match status" value="1"/>
</dbReference>
<feature type="compositionally biased region" description="Acidic residues" evidence="1">
    <location>
        <begin position="70"/>
        <end position="91"/>
    </location>
</feature>
<evidence type="ECO:0000313" key="3">
    <source>
        <dbReference type="EMBL" id="PSK36570.1"/>
    </source>
</evidence>
<dbReference type="AlphaFoldDB" id="A0A2P7YKU9"/>
<gene>
    <name evidence="3" type="ORF">B9Z65_1753</name>
</gene>
<organism evidence="3 4">
    <name type="scientific">Elsinoe australis</name>
    <dbReference type="NCBI Taxonomy" id="40998"/>
    <lineage>
        <taxon>Eukaryota</taxon>
        <taxon>Fungi</taxon>
        <taxon>Dikarya</taxon>
        <taxon>Ascomycota</taxon>
        <taxon>Pezizomycotina</taxon>
        <taxon>Dothideomycetes</taxon>
        <taxon>Dothideomycetidae</taxon>
        <taxon>Myriangiales</taxon>
        <taxon>Elsinoaceae</taxon>
        <taxon>Elsinoe</taxon>
    </lineage>
</organism>
<dbReference type="Gene3D" id="2.20.70.10">
    <property type="match status" value="1"/>
</dbReference>
<evidence type="ECO:0000256" key="1">
    <source>
        <dbReference type="SAM" id="MobiDB-lite"/>
    </source>
</evidence>
<dbReference type="InterPro" id="IPR036020">
    <property type="entry name" value="WW_dom_sf"/>
</dbReference>
<feature type="compositionally biased region" description="Basic and acidic residues" evidence="1">
    <location>
        <begin position="1"/>
        <end position="12"/>
    </location>
</feature>
<feature type="compositionally biased region" description="Basic and acidic residues" evidence="1">
    <location>
        <begin position="280"/>
        <end position="289"/>
    </location>
</feature>
<dbReference type="Proteomes" id="UP000243723">
    <property type="component" value="Unassembled WGS sequence"/>
</dbReference>
<feature type="region of interest" description="Disordered" evidence="1">
    <location>
        <begin position="1"/>
        <end position="93"/>
    </location>
</feature>
<feature type="region of interest" description="Disordered" evidence="1">
    <location>
        <begin position="185"/>
        <end position="204"/>
    </location>
</feature>
<dbReference type="SMART" id="SM00456">
    <property type="entry name" value="WW"/>
    <property type="match status" value="1"/>
</dbReference>
<name>A0A2P7YKU9_9PEZI</name>
<feature type="region of interest" description="Disordered" evidence="1">
    <location>
        <begin position="210"/>
        <end position="289"/>
    </location>
</feature>
<feature type="compositionally biased region" description="Basic and acidic residues" evidence="1">
    <location>
        <begin position="221"/>
        <end position="244"/>
    </location>
</feature>
<reference evidence="3 4" key="1">
    <citation type="submission" date="2017-05" db="EMBL/GenBank/DDBJ databases">
        <title>Draft genome sequence of Elsinoe australis.</title>
        <authorList>
            <person name="Cheng Q."/>
        </authorList>
    </citation>
    <scope>NUCLEOTIDE SEQUENCE [LARGE SCALE GENOMIC DNA]</scope>
    <source>
        <strain evidence="3 4">NL1</strain>
    </source>
</reference>
<feature type="compositionally biased region" description="Low complexity" evidence="1">
    <location>
        <begin position="131"/>
        <end position="146"/>
    </location>
</feature>
<feature type="compositionally biased region" description="Polar residues" evidence="1">
    <location>
        <begin position="210"/>
        <end position="220"/>
    </location>
</feature>
<feature type="compositionally biased region" description="Polar residues" evidence="1">
    <location>
        <begin position="29"/>
        <end position="43"/>
    </location>
</feature>
<evidence type="ECO:0000313" key="4">
    <source>
        <dbReference type="Proteomes" id="UP000243723"/>
    </source>
</evidence>
<dbReference type="SUPFAM" id="SSF51045">
    <property type="entry name" value="WW domain"/>
    <property type="match status" value="1"/>
</dbReference>
<feature type="domain" description="WW" evidence="2">
    <location>
        <begin position="86"/>
        <end position="120"/>
    </location>
</feature>
<evidence type="ECO:0000259" key="2">
    <source>
        <dbReference type="PROSITE" id="PS50020"/>
    </source>
</evidence>
<dbReference type="OrthoDB" id="2444812at2759"/>
<protein>
    <submittedName>
        <fullName evidence="3">WW domain-containing protein</fullName>
    </submittedName>
</protein>
<proteinExistence type="predicted"/>
<dbReference type="Pfam" id="PF00397">
    <property type="entry name" value="WW"/>
    <property type="match status" value="1"/>
</dbReference>